<dbReference type="eggNOG" id="ENOG502TNDR">
    <property type="taxonomic scope" value="Eukaryota"/>
</dbReference>
<gene>
    <name evidence="2" type="ORF">BEWA_051420</name>
</gene>
<proteinExistence type="predicted"/>
<dbReference type="OrthoDB" id="364801at2759"/>
<dbReference type="AlphaFoldDB" id="L1LCW0"/>
<protein>
    <submittedName>
        <fullName evidence="2">Uncharacterized protein</fullName>
    </submittedName>
</protein>
<comment type="caution">
    <text evidence="2">The sequence shown here is derived from an EMBL/GenBank/DDBJ whole genome shotgun (WGS) entry which is preliminary data.</text>
</comment>
<evidence type="ECO:0000313" key="2">
    <source>
        <dbReference type="EMBL" id="EKX73090.1"/>
    </source>
</evidence>
<dbReference type="EMBL" id="ACOU01000003">
    <property type="protein sequence ID" value="EKX73090.1"/>
    <property type="molecule type" value="Genomic_DNA"/>
</dbReference>
<name>L1LCW0_THEEQ</name>
<accession>L1LCW0</accession>
<dbReference type="GeneID" id="15803108"/>
<dbReference type="KEGG" id="beq:BEWA_051420"/>
<evidence type="ECO:0000313" key="3">
    <source>
        <dbReference type="Proteomes" id="UP000031512"/>
    </source>
</evidence>
<feature type="region of interest" description="Disordered" evidence="1">
    <location>
        <begin position="57"/>
        <end position="76"/>
    </location>
</feature>
<sequence>MGALKRIDEGVFFEIFNRISKNRNRVSLKRALSELKTFFNSPKNPHLKLIDDFKAKSSQNDTSDNKNAMTRPSDAGSLSEDFMDEFYARGVDRRHGLRSQVLMVGGPKCIRGNPRGSMDPPLFFPYITFEQFFGIAKDIECAYIEKLVPHASNNRVTRTYTTGEFVKYQTNLNKNITKMLQSSLK</sequence>
<feature type="compositionally biased region" description="Polar residues" evidence="1">
    <location>
        <begin position="57"/>
        <end position="70"/>
    </location>
</feature>
<reference evidence="2 3" key="1">
    <citation type="journal article" date="2012" name="BMC Genomics">
        <title>Comparative genomic analysis and phylogenetic position of Theileria equi.</title>
        <authorList>
            <person name="Kappmeyer L.S."/>
            <person name="Thiagarajan M."/>
            <person name="Herndon D.R."/>
            <person name="Ramsay J.D."/>
            <person name="Caler E."/>
            <person name="Djikeng A."/>
            <person name="Gillespie J.J."/>
            <person name="Lau A.O."/>
            <person name="Roalson E.H."/>
            <person name="Silva J.C."/>
            <person name="Silva M.G."/>
            <person name="Suarez C.E."/>
            <person name="Ueti M.W."/>
            <person name="Nene V.M."/>
            <person name="Mealey R.H."/>
            <person name="Knowles D.P."/>
            <person name="Brayton K.A."/>
        </authorList>
    </citation>
    <scope>NUCLEOTIDE SEQUENCE [LARGE SCALE GENOMIC DNA]</scope>
    <source>
        <strain evidence="2 3">WA</strain>
    </source>
</reference>
<dbReference type="VEuPathDB" id="PiroplasmaDB:BEWA_051420"/>
<evidence type="ECO:0000256" key="1">
    <source>
        <dbReference type="SAM" id="MobiDB-lite"/>
    </source>
</evidence>
<keyword evidence="3" id="KW-1185">Reference proteome</keyword>
<dbReference type="Proteomes" id="UP000031512">
    <property type="component" value="Unassembled WGS sequence"/>
</dbReference>
<dbReference type="RefSeq" id="XP_004832542.1">
    <property type="nucleotide sequence ID" value="XM_004832485.1"/>
</dbReference>
<organism evidence="2 3">
    <name type="scientific">Theileria equi strain WA</name>
    <dbReference type="NCBI Taxonomy" id="1537102"/>
    <lineage>
        <taxon>Eukaryota</taxon>
        <taxon>Sar</taxon>
        <taxon>Alveolata</taxon>
        <taxon>Apicomplexa</taxon>
        <taxon>Aconoidasida</taxon>
        <taxon>Piroplasmida</taxon>
        <taxon>Theileriidae</taxon>
        <taxon>Theileria</taxon>
    </lineage>
</organism>